<dbReference type="Gene3D" id="3.30.50.10">
    <property type="entry name" value="Erythroid Transcription Factor GATA-1, subunit A"/>
    <property type="match status" value="1"/>
</dbReference>
<dbReference type="FunFam" id="3.30.50.10:FF:000032">
    <property type="entry name" value="Transcription factor GATA-3"/>
    <property type="match status" value="1"/>
</dbReference>
<evidence type="ECO:0000256" key="8">
    <source>
        <dbReference type="ARBA" id="ARBA00023242"/>
    </source>
</evidence>
<keyword evidence="2" id="KW-0479">Metal-binding</keyword>
<dbReference type="InterPro" id="IPR013088">
    <property type="entry name" value="Znf_NHR/GATA"/>
</dbReference>
<evidence type="ECO:0000256" key="4">
    <source>
        <dbReference type="ARBA" id="ARBA00022833"/>
    </source>
</evidence>
<organism evidence="11 12">
    <name type="scientific">Araneus ventricosus</name>
    <name type="common">Orbweaver spider</name>
    <name type="synonym">Epeira ventricosa</name>
    <dbReference type="NCBI Taxonomy" id="182803"/>
    <lineage>
        <taxon>Eukaryota</taxon>
        <taxon>Metazoa</taxon>
        <taxon>Ecdysozoa</taxon>
        <taxon>Arthropoda</taxon>
        <taxon>Chelicerata</taxon>
        <taxon>Arachnida</taxon>
        <taxon>Araneae</taxon>
        <taxon>Araneomorphae</taxon>
        <taxon>Entelegynae</taxon>
        <taxon>Araneoidea</taxon>
        <taxon>Araneidae</taxon>
        <taxon>Araneus</taxon>
    </lineage>
</organism>
<proteinExistence type="predicted"/>
<dbReference type="CDD" id="cd00202">
    <property type="entry name" value="ZnF_GATA"/>
    <property type="match status" value="1"/>
</dbReference>
<dbReference type="GO" id="GO:0000122">
    <property type="term" value="P:negative regulation of transcription by RNA polymerase II"/>
    <property type="evidence" value="ECO:0007669"/>
    <property type="project" value="TreeGrafter"/>
</dbReference>
<dbReference type="GO" id="GO:0008270">
    <property type="term" value="F:zinc ion binding"/>
    <property type="evidence" value="ECO:0007669"/>
    <property type="project" value="UniProtKB-KW"/>
</dbReference>
<dbReference type="PRINTS" id="PR00619">
    <property type="entry name" value="GATAZNFINGER"/>
</dbReference>
<evidence type="ECO:0000256" key="7">
    <source>
        <dbReference type="ARBA" id="ARBA00023163"/>
    </source>
</evidence>
<dbReference type="PANTHER" id="PTHR10071">
    <property type="entry name" value="TRANSCRIPTION FACTOR GATA FAMILY MEMBER"/>
    <property type="match status" value="1"/>
</dbReference>
<keyword evidence="5" id="KW-0805">Transcription regulation</keyword>
<dbReference type="GO" id="GO:0045944">
    <property type="term" value="P:positive regulation of transcription by RNA polymerase II"/>
    <property type="evidence" value="ECO:0007669"/>
    <property type="project" value="TreeGrafter"/>
</dbReference>
<dbReference type="PANTHER" id="PTHR10071:SF281">
    <property type="entry name" value="BOX A-BINDING FACTOR-RELATED"/>
    <property type="match status" value="1"/>
</dbReference>
<dbReference type="SUPFAM" id="SSF57716">
    <property type="entry name" value="Glucocorticoid receptor-like (DNA-binding domain)"/>
    <property type="match status" value="1"/>
</dbReference>
<dbReference type="GO" id="GO:0045165">
    <property type="term" value="P:cell fate commitment"/>
    <property type="evidence" value="ECO:0007669"/>
    <property type="project" value="TreeGrafter"/>
</dbReference>
<dbReference type="EMBL" id="BGPR01004434">
    <property type="protein sequence ID" value="GBM99618.1"/>
    <property type="molecule type" value="Genomic_DNA"/>
</dbReference>
<dbReference type="GO" id="GO:0000978">
    <property type="term" value="F:RNA polymerase II cis-regulatory region sequence-specific DNA binding"/>
    <property type="evidence" value="ECO:0007669"/>
    <property type="project" value="TreeGrafter"/>
</dbReference>
<name>A0A4Y2KCE1_ARAVE</name>
<keyword evidence="4" id="KW-0862">Zinc</keyword>
<keyword evidence="7" id="KW-0804">Transcription</keyword>
<comment type="subcellular location">
    <subcellularLocation>
        <location evidence="1">Nucleus</location>
    </subcellularLocation>
</comment>
<feature type="domain" description="GATA-type" evidence="10">
    <location>
        <begin position="35"/>
        <end position="88"/>
    </location>
</feature>
<evidence type="ECO:0000256" key="1">
    <source>
        <dbReference type="ARBA" id="ARBA00004123"/>
    </source>
</evidence>
<keyword evidence="6" id="KW-0238">DNA-binding</keyword>
<comment type="caution">
    <text evidence="11">The sequence shown here is derived from an EMBL/GenBank/DDBJ whole genome shotgun (WGS) entry which is preliminary data.</text>
</comment>
<dbReference type="AlphaFoldDB" id="A0A4Y2KCE1"/>
<keyword evidence="8" id="KW-0539">Nucleus</keyword>
<dbReference type="Proteomes" id="UP000499080">
    <property type="component" value="Unassembled WGS sequence"/>
</dbReference>
<dbReference type="GO" id="GO:0005634">
    <property type="term" value="C:nucleus"/>
    <property type="evidence" value="ECO:0007669"/>
    <property type="project" value="UniProtKB-SubCell"/>
</dbReference>
<keyword evidence="12" id="KW-1185">Reference proteome</keyword>
<dbReference type="GO" id="GO:0000981">
    <property type="term" value="F:DNA-binding transcription factor activity, RNA polymerase II-specific"/>
    <property type="evidence" value="ECO:0007669"/>
    <property type="project" value="TreeGrafter"/>
</dbReference>
<evidence type="ECO:0000256" key="2">
    <source>
        <dbReference type="ARBA" id="ARBA00022723"/>
    </source>
</evidence>
<dbReference type="OrthoDB" id="6430407at2759"/>
<sequence length="178" mass="20590">MTRKVFSRHNMLLNSNARSIIYIFYVSWRDESSSKRVGTSCANCRTTTTTLWRRNHHGEPVCNACGLYFKLHNMRRPIAMKKDGIQTRNRKIVSRGRKKKCSLSVEDPSKAFCNRDYIDYNPIQQCSRIQPYAENENLNNSNFFTPEYAPSSSTSFNGIQQTGYVFHTYSQTMIGAMT</sequence>
<dbReference type="SMART" id="SM00401">
    <property type="entry name" value="ZnF_GATA"/>
    <property type="match status" value="1"/>
</dbReference>
<evidence type="ECO:0000256" key="5">
    <source>
        <dbReference type="ARBA" id="ARBA00023015"/>
    </source>
</evidence>
<accession>A0A4Y2KCE1</accession>
<gene>
    <name evidence="11" type="primary">elt-1</name>
    <name evidence="11" type="ORF">AVEN_216733_1</name>
</gene>
<dbReference type="PROSITE" id="PS00344">
    <property type="entry name" value="GATA_ZN_FINGER_1"/>
    <property type="match status" value="1"/>
</dbReference>
<dbReference type="PROSITE" id="PS50114">
    <property type="entry name" value="GATA_ZN_FINGER_2"/>
    <property type="match status" value="1"/>
</dbReference>
<dbReference type="InterPro" id="IPR039355">
    <property type="entry name" value="Transcription_factor_GATA"/>
</dbReference>
<evidence type="ECO:0000256" key="6">
    <source>
        <dbReference type="ARBA" id="ARBA00023125"/>
    </source>
</evidence>
<evidence type="ECO:0000313" key="12">
    <source>
        <dbReference type="Proteomes" id="UP000499080"/>
    </source>
</evidence>
<protein>
    <submittedName>
        <fullName evidence="11">Transcription factor elt-1</fullName>
    </submittedName>
</protein>
<evidence type="ECO:0000259" key="10">
    <source>
        <dbReference type="PROSITE" id="PS50114"/>
    </source>
</evidence>
<evidence type="ECO:0000313" key="11">
    <source>
        <dbReference type="EMBL" id="GBM99618.1"/>
    </source>
</evidence>
<dbReference type="Pfam" id="PF00320">
    <property type="entry name" value="GATA"/>
    <property type="match status" value="1"/>
</dbReference>
<dbReference type="InterPro" id="IPR000679">
    <property type="entry name" value="Znf_GATA"/>
</dbReference>
<evidence type="ECO:0000256" key="9">
    <source>
        <dbReference type="PROSITE-ProRule" id="PRU00094"/>
    </source>
</evidence>
<evidence type="ECO:0000256" key="3">
    <source>
        <dbReference type="ARBA" id="ARBA00022771"/>
    </source>
</evidence>
<reference evidence="11 12" key="1">
    <citation type="journal article" date="2019" name="Sci. Rep.">
        <title>Orb-weaving spider Araneus ventricosus genome elucidates the spidroin gene catalogue.</title>
        <authorList>
            <person name="Kono N."/>
            <person name="Nakamura H."/>
            <person name="Ohtoshi R."/>
            <person name="Moran D.A.P."/>
            <person name="Shinohara A."/>
            <person name="Yoshida Y."/>
            <person name="Fujiwara M."/>
            <person name="Mori M."/>
            <person name="Tomita M."/>
            <person name="Arakawa K."/>
        </authorList>
    </citation>
    <scope>NUCLEOTIDE SEQUENCE [LARGE SCALE GENOMIC DNA]</scope>
</reference>
<keyword evidence="3 9" id="KW-0863">Zinc-finger</keyword>